<dbReference type="AlphaFoldDB" id="A0A127M259"/>
<dbReference type="EMBL" id="CP014544">
    <property type="protein sequence ID" value="AMO67316.1"/>
    <property type="molecule type" value="Genomic_DNA"/>
</dbReference>
<dbReference type="Gene3D" id="2.20.28.10">
    <property type="match status" value="1"/>
</dbReference>
<dbReference type="InterPro" id="IPR024934">
    <property type="entry name" value="Rubredoxin-like_dom"/>
</dbReference>
<evidence type="ECO:0000256" key="4">
    <source>
        <dbReference type="ARBA" id="ARBA00022723"/>
    </source>
</evidence>
<comment type="cofactor">
    <cofactor evidence="1 7">
        <name>Fe(3+)</name>
        <dbReference type="ChEBI" id="CHEBI:29034"/>
    </cofactor>
</comment>
<dbReference type="STRING" id="1470434.AZF00_02925"/>
<evidence type="ECO:0000256" key="1">
    <source>
        <dbReference type="ARBA" id="ARBA00001965"/>
    </source>
</evidence>
<name>A0A127M259_9GAMM</name>
<dbReference type="PANTHER" id="PTHR47627">
    <property type="entry name" value="RUBREDOXIN"/>
    <property type="match status" value="1"/>
</dbReference>
<dbReference type="Proteomes" id="UP000074119">
    <property type="component" value="Chromosome"/>
</dbReference>
<keyword evidence="5 7" id="KW-0249">Electron transport</keyword>
<dbReference type="SUPFAM" id="SSF57802">
    <property type="entry name" value="Rubredoxin-like"/>
    <property type="match status" value="1"/>
</dbReference>
<dbReference type="PROSITE" id="PS50903">
    <property type="entry name" value="RUBREDOXIN_LIKE"/>
    <property type="match status" value="1"/>
</dbReference>
<evidence type="ECO:0000256" key="3">
    <source>
        <dbReference type="ARBA" id="ARBA00022448"/>
    </source>
</evidence>
<dbReference type="InterPro" id="IPR050526">
    <property type="entry name" value="Rubredoxin_ET"/>
</dbReference>
<dbReference type="InterPro" id="IPR024935">
    <property type="entry name" value="Rubredoxin_dom"/>
</dbReference>
<dbReference type="Pfam" id="PF00301">
    <property type="entry name" value="Rubredoxin"/>
    <property type="match status" value="1"/>
</dbReference>
<protein>
    <recommendedName>
        <fullName evidence="7">Rubredoxin</fullName>
    </recommendedName>
</protein>
<evidence type="ECO:0000259" key="8">
    <source>
        <dbReference type="PROSITE" id="PS50903"/>
    </source>
</evidence>
<dbReference type="CDD" id="cd00730">
    <property type="entry name" value="rubredoxin"/>
    <property type="match status" value="1"/>
</dbReference>
<gene>
    <name evidence="9" type="ORF">AZF00_02925</name>
</gene>
<dbReference type="PROSITE" id="PS00202">
    <property type="entry name" value="RUBREDOXIN"/>
    <property type="match status" value="1"/>
</dbReference>
<feature type="domain" description="Rubredoxin-like" evidence="8">
    <location>
        <begin position="1"/>
        <end position="53"/>
    </location>
</feature>
<accession>A0A127M259</accession>
<keyword evidence="3" id="KW-0813">Transport</keyword>
<dbReference type="PRINTS" id="PR00163">
    <property type="entry name" value="RUBREDOXIN"/>
</dbReference>
<evidence type="ECO:0000256" key="2">
    <source>
        <dbReference type="ARBA" id="ARBA00005337"/>
    </source>
</evidence>
<dbReference type="InterPro" id="IPR018527">
    <property type="entry name" value="Rubredoxin_Fe_BS"/>
</dbReference>
<dbReference type="KEGG" id="zal:AZF00_02925"/>
<evidence type="ECO:0000256" key="6">
    <source>
        <dbReference type="ARBA" id="ARBA00023004"/>
    </source>
</evidence>
<keyword evidence="6 7" id="KW-0408">Iron</keyword>
<dbReference type="PANTHER" id="PTHR47627:SF1">
    <property type="entry name" value="RUBREDOXIN-1-RELATED"/>
    <property type="match status" value="1"/>
</dbReference>
<proteinExistence type="inferred from homology"/>
<evidence type="ECO:0000313" key="9">
    <source>
        <dbReference type="EMBL" id="AMO67316.1"/>
    </source>
</evidence>
<comment type="similarity">
    <text evidence="2 7">Belongs to the rubredoxin family.</text>
</comment>
<evidence type="ECO:0000256" key="7">
    <source>
        <dbReference type="RuleBase" id="RU003820"/>
    </source>
</evidence>
<dbReference type="GO" id="GO:0009055">
    <property type="term" value="F:electron transfer activity"/>
    <property type="evidence" value="ECO:0007669"/>
    <property type="project" value="TreeGrafter"/>
</dbReference>
<reference evidence="9 10" key="1">
    <citation type="submission" date="2015-12" db="EMBL/GenBank/DDBJ databases">
        <authorList>
            <person name="Shamseldin A."/>
            <person name="Moawad H."/>
            <person name="Abd El-Rahim W.M."/>
            <person name="Sadowsky M.J."/>
        </authorList>
    </citation>
    <scope>NUCLEOTIDE SEQUENCE [LARGE SCALE GENOMIC DNA]</scope>
    <source>
        <strain evidence="9 10">SM2</strain>
    </source>
</reference>
<evidence type="ECO:0000256" key="5">
    <source>
        <dbReference type="ARBA" id="ARBA00022982"/>
    </source>
</evidence>
<dbReference type="GO" id="GO:0005506">
    <property type="term" value="F:iron ion binding"/>
    <property type="evidence" value="ECO:0007669"/>
    <property type="project" value="UniProtKB-UniRule"/>
</dbReference>
<organism evidence="9 10">
    <name type="scientific">Zhongshania aliphaticivorans</name>
    <dbReference type="NCBI Taxonomy" id="1470434"/>
    <lineage>
        <taxon>Bacteria</taxon>
        <taxon>Pseudomonadati</taxon>
        <taxon>Pseudomonadota</taxon>
        <taxon>Gammaproteobacteria</taxon>
        <taxon>Cellvibrionales</taxon>
        <taxon>Spongiibacteraceae</taxon>
        <taxon>Zhongshania</taxon>
    </lineage>
</organism>
<evidence type="ECO:0000313" key="10">
    <source>
        <dbReference type="Proteomes" id="UP000074119"/>
    </source>
</evidence>
<sequence length="55" mass="6211">MNKYICPGCGYIYSEDSGDEFEGFPAGTKWIDIPTDWACPSCAVRDKPDFKKIED</sequence>
<dbReference type="GO" id="GO:0043448">
    <property type="term" value="P:alkane catabolic process"/>
    <property type="evidence" value="ECO:0007669"/>
    <property type="project" value="TreeGrafter"/>
</dbReference>
<keyword evidence="4 7" id="KW-0479">Metal-binding</keyword>